<feature type="transmembrane region" description="Helical" evidence="2">
    <location>
        <begin position="55"/>
        <end position="78"/>
    </location>
</feature>
<accession>A0A1H5TL81</accession>
<evidence type="ECO:0000256" key="1">
    <source>
        <dbReference type="SAM" id="Coils"/>
    </source>
</evidence>
<dbReference type="GO" id="GO:0006355">
    <property type="term" value="P:regulation of DNA-templated transcription"/>
    <property type="evidence" value="ECO:0007669"/>
    <property type="project" value="InterPro"/>
</dbReference>
<sequence length="205" mass="24326">MTAFPDLVTTSSPLVLRQMDLQFLPSNTAFTFLLQIPNNQLENSFRTYFSKIEWLSNWCLFPCGVSIVLLMITLFIFIRQYKKIISKYKDNKQLLNKQEQEAKVLLVKVNDAFEEVIQLARSNHPNFYVRFQECYPQFEPKLLQLNPNLQNSELTLLAYIYLNFQTKEIADYTFKSVKTIQNRKHLLRKKLNIQPSVDLYVWLRS</sequence>
<dbReference type="AlphaFoldDB" id="A0A1H5TL81"/>
<gene>
    <name evidence="3" type="ORF">SAMN05421877_1025</name>
</gene>
<protein>
    <submittedName>
        <fullName evidence="3">Regulatory protein, luxR family</fullName>
    </submittedName>
</protein>
<proteinExistence type="predicted"/>
<keyword evidence="1" id="KW-0175">Coiled coil</keyword>
<keyword evidence="2" id="KW-0812">Transmembrane</keyword>
<name>A0A1H5TL81_9SPHI</name>
<evidence type="ECO:0000256" key="2">
    <source>
        <dbReference type="SAM" id="Phobius"/>
    </source>
</evidence>
<dbReference type="Gene3D" id="1.10.10.10">
    <property type="entry name" value="Winged helix-like DNA-binding domain superfamily/Winged helix DNA-binding domain"/>
    <property type="match status" value="1"/>
</dbReference>
<dbReference type="Proteomes" id="UP000236731">
    <property type="component" value="Unassembled WGS sequence"/>
</dbReference>
<dbReference type="GO" id="GO:0003677">
    <property type="term" value="F:DNA binding"/>
    <property type="evidence" value="ECO:0007669"/>
    <property type="project" value="InterPro"/>
</dbReference>
<evidence type="ECO:0000313" key="3">
    <source>
        <dbReference type="EMBL" id="SEF62787.1"/>
    </source>
</evidence>
<organism evidence="3 4">
    <name type="scientific">Sphingobacterium lactis</name>
    <dbReference type="NCBI Taxonomy" id="797291"/>
    <lineage>
        <taxon>Bacteria</taxon>
        <taxon>Pseudomonadati</taxon>
        <taxon>Bacteroidota</taxon>
        <taxon>Sphingobacteriia</taxon>
        <taxon>Sphingobacteriales</taxon>
        <taxon>Sphingobacteriaceae</taxon>
        <taxon>Sphingobacterium</taxon>
    </lineage>
</organism>
<dbReference type="SUPFAM" id="SSF46894">
    <property type="entry name" value="C-terminal effector domain of the bipartite response regulators"/>
    <property type="match status" value="1"/>
</dbReference>
<dbReference type="EMBL" id="FNUT01000002">
    <property type="protein sequence ID" value="SEF62787.1"/>
    <property type="molecule type" value="Genomic_DNA"/>
</dbReference>
<keyword evidence="2" id="KW-0472">Membrane</keyword>
<dbReference type="InterPro" id="IPR036388">
    <property type="entry name" value="WH-like_DNA-bd_sf"/>
</dbReference>
<reference evidence="4" key="1">
    <citation type="submission" date="2016-10" db="EMBL/GenBank/DDBJ databases">
        <authorList>
            <person name="Varghese N."/>
            <person name="Submissions S."/>
        </authorList>
    </citation>
    <scope>NUCLEOTIDE SEQUENCE [LARGE SCALE GENOMIC DNA]</scope>
    <source>
        <strain evidence="4">DSM 22361</strain>
    </source>
</reference>
<dbReference type="InterPro" id="IPR016032">
    <property type="entry name" value="Sig_transdc_resp-reg_C-effctor"/>
</dbReference>
<keyword evidence="4" id="KW-1185">Reference proteome</keyword>
<keyword evidence="2" id="KW-1133">Transmembrane helix</keyword>
<feature type="coiled-coil region" evidence="1">
    <location>
        <begin position="78"/>
        <end position="115"/>
    </location>
</feature>
<evidence type="ECO:0000313" key="4">
    <source>
        <dbReference type="Proteomes" id="UP000236731"/>
    </source>
</evidence>